<sequence length="140" mass="16035">MTKKIILFFVFISLVVTALIVTQRNKTRVEPGMTQAKGRLVDGFPTFPQSSASTIENSYKKEDQGNMGYQAYYSTEQTPHEVMIWYKQKLISMGWTITDEAIDKMVNDLYLSAERNGEKVNVFSETEEGKTEITVEFPMQ</sequence>
<accession>A0A1F7GA25</accession>
<dbReference type="EMBL" id="MFZG01000033">
    <property type="protein sequence ID" value="OGK15741.1"/>
    <property type="molecule type" value="Genomic_DNA"/>
</dbReference>
<proteinExistence type="predicted"/>
<reference evidence="1 2" key="1">
    <citation type="journal article" date="2016" name="Nat. Commun.">
        <title>Thousands of microbial genomes shed light on interconnected biogeochemical processes in an aquifer system.</title>
        <authorList>
            <person name="Anantharaman K."/>
            <person name="Brown C.T."/>
            <person name="Hug L.A."/>
            <person name="Sharon I."/>
            <person name="Castelle C.J."/>
            <person name="Probst A.J."/>
            <person name="Thomas B.C."/>
            <person name="Singh A."/>
            <person name="Wilkins M.J."/>
            <person name="Karaoz U."/>
            <person name="Brodie E.L."/>
            <person name="Williams K.H."/>
            <person name="Hubbard S.S."/>
            <person name="Banfield J.F."/>
        </authorList>
    </citation>
    <scope>NUCLEOTIDE SEQUENCE [LARGE SCALE GENOMIC DNA]</scope>
</reference>
<protein>
    <submittedName>
        <fullName evidence="1">Uncharacterized protein</fullName>
    </submittedName>
</protein>
<gene>
    <name evidence="1" type="ORF">A2774_00660</name>
</gene>
<name>A0A1F7GA25_9BACT</name>
<dbReference type="Proteomes" id="UP000177208">
    <property type="component" value="Unassembled WGS sequence"/>
</dbReference>
<dbReference type="AlphaFoldDB" id="A0A1F7GA25"/>
<organism evidence="1 2">
    <name type="scientific">Candidatus Roizmanbacteria bacterium RIFCSPHIGHO2_01_FULL_39_12c</name>
    <dbReference type="NCBI Taxonomy" id="1802031"/>
    <lineage>
        <taxon>Bacteria</taxon>
        <taxon>Candidatus Roizmaniibacteriota</taxon>
    </lineage>
</organism>
<comment type="caution">
    <text evidence="1">The sequence shown here is derived from an EMBL/GenBank/DDBJ whole genome shotgun (WGS) entry which is preliminary data.</text>
</comment>
<evidence type="ECO:0000313" key="1">
    <source>
        <dbReference type="EMBL" id="OGK15741.1"/>
    </source>
</evidence>
<evidence type="ECO:0000313" key="2">
    <source>
        <dbReference type="Proteomes" id="UP000177208"/>
    </source>
</evidence>